<sequence>MPAKTKKAAKPAKVGAKTKTAEYCVVIVELDTKLRANGQSKPHLYIGMSKTSPEARLKKLKGTGTAGPDYARGHYVKIYEASPYAKPRTSAAVARRRRDEQIEKYIRRGHFVNNGEKFHVYVVDLKQEQLKTQPAKGHVYVGSTSKDVTTRIEEHRVGPKSETDKKLNSNYVTSHMIGHNKKLSPAGHFFTRTSAEDAEEKLAEELCRKGYLVRAGQFTPNAKTCISKRKTKK</sequence>
<evidence type="ECO:0000313" key="1">
    <source>
        <dbReference type="EMBL" id="CAB4532789.1"/>
    </source>
</evidence>
<proteinExistence type="predicted"/>
<dbReference type="AlphaFoldDB" id="A0A6J6B380"/>
<protein>
    <submittedName>
        <fullName evidence="1">Unannotated protein</fullName>
    </submittedName>
</protein>
<dbReference type="EMBL" id="CAEZSE010000052">
    <property type="protein sequence ID" value="CAB4532789.1"/>
    <property type="molecule type" value="Genomic_DNA"/>
</dbReference>
<accession>A0A6J6B380</accession>
<name>A0A6J6B380_9ZZZZ</name>
<reference evidence="1" key="1">
    <citation type="submission" date="2020-05" db="EMBL/GenBank/DDBJ databases">
        <authorList>
            <person name="Chiriac C."/>
            <person name="Salcher M."/>
            <person name="Ghai R."/>
            <person name="Kavagutti S V."/>
        </authorList>
    </citation>
    <scope>NUCLEOTIDE SEQUENCE</scope>
</reference>
<gene>
    <name evidence="1" type="ORF">UFOPK1353_00447</name>
</gene>
<organism evidence="1">
    <name type="scientific">freshwater metagenome</name>
    <dbReference type="NCBI Taxonomy" id="449393"/>
    <lineage>
        <taxon>unclassified sequences</taxon>
        <taxon>metagenomes</taxon>
        <taxon>ecological metagenomes</taxon>
    </lineage>
</organism>